<sequence>MKEYDTIVIGGGSGTSIVEASLNHGKKTALIEKNYLGGTCLNVGCIPSKMLIYPADLIKKIQESKKLGINAKIDNIEFKSIMERIRTSIKDSRKEMYQGIQDINKLDFYEKKATFKSNHKISIGNKDIYGEKIFLATGGRPSIPPIEGIREIDYLTNETILQLNEKPKSVVIVGGGYIAAEYGHFLNAIGTAVKIIQRNNYLIPREDRDISKALTEQYSKEMEVSLGTEVVEIEEKEEDNEKKVYGEKGDEKKEFIGEEILLATGRKSNADLLEIENTEIETDDRNYIKVDKKMQTSVEGIWAIGDAIGKEMFKHTANREARIAARNAFHKDKISIDYSSAPHAVYSYPKIGSVGIKEENAPDEVLVGKSKYMDVAKGEAMDEREGFAKAIVDKENGKILGFHIFGPYAPMLIQEVINVMSNNGKVNSIYSGLHIHPALPELITSTLGNLREK</sequence>
<organism evidence="12 13">
    <name type="scientific">Methanohalarchaeum thermophilum</name>
    <dbReference type="NCBI Taxonomy" id="1903181"/>
    <lineage>
        <taxon>Archaea</taxon>
        <taxon>Methanobacteriati</taxon>
        <taxon>Methanobacteriota</taxon>
        <taxon>Methanonatronarchaeia</taxon>
        <taxon>Methanonatronarchaeales</taxon>
        <taxon>Methanonatronarchaeaceae</taxon>
        <taxon>Candidatus Methanohalarchaeum</taxon>
    </lineage>
</organism>
<evidence type="ECO:0000256" key="3">
    <source>
        <dbReference type="ARBA" id="ARBA00022630"/>
    </source>
</evidence>
<dbReference type="InParanoid" id="A0A1Q6DV71"/>
<comment type="similarity">
    <text evidence="2 9">Belongs to the class-I pyridine nucleotide-disulfide oxidoreductase family.</text>
</comment>
<dbReference type="PIRSF" id="PIRSF000350">
    <property type="entry name" value="Mercury_reductase_MerA"/>
    <property type="match status" value="1"/>
</dbReference>
<protein>
    <submittedName>
        <fullName evidence="12">Pyruvate/2-oxoglutarate dehydrogenase complex (E3) component Lpd</fullName>
    </submittedName>
</protein>
<dbReference type="FunCoup" id="A0A1Q6DV71">
    <property type="interactions" value="194"/>
</dbReference>
<dbReference type="InterPro" id="IPR023753">
    <property type="entry name" value="FAD/NAD-binding_dom"/>
</dbReference>
<evidence type="ECO:0000256" key="9">
    <source>
        <dbReference type="RuleBase" id="RU003691"/>
    </source>
</evidence>
<evidence type="ECO:0000313" key="13">
    <source>
        <dbReference type="Proteomes" id="UP000185744"/>
    </source>
</evidence>
<keyword evidence="7" id="KW-1015">Disulfide bond</keyword>
<accession>A0A1Q6DV71</accession>
<dbReference type="AlphaFoldDB" id="A0A1Q6DV71"/>
<keyword evidence="12" id="KW-0670">Pyruvate</keyword>
<dbReference type="InterPro" id="IPR036188">
    <property type="entry name" value="FAD/NAD-bd_sf"/>
</dbReference>
<keyword evidence="4 9" id="KW-0274">FAD</keyword>
<dbReference type="GO" id="GO:0004148">
    <property type="term" value="F:dihydrolipoyl dehydrogenase (NADH) activity"/>
    <property type="evidence" value="ECO:0007669"/>
    <property type="project" value="TreeGrafter"/>
</dbReference>
<evidence type="ECO:0000259" key="11">
    <source>
        <dbReference type="Pfam" id="PF07992"/>
    </source>
</evidence>
<feature type="domain" description="FAD/NAD(P)-binding" evidence="11">
    <location>
        <begin position="4"/>
        <end position="321"/>
    </location>
</feature>
<evidence type="ECO:0000256" key="5">
    <source>
        <dbReference type="ARBA" id="ARBA00023002"/>
    </source>
</evidence>
<evidence type="ECO:0000256" key="7">
    <source>
        <dbReference type="ARBA" id="ARBA00023157"/>
    </source>
</evidence>
<dbReference type="STRING" id="1903181.BTN85_0758"/>
<reference evidence="12" key="1">
    <citation type="submission" date="2016-12" db="EMBL/GenBank/DDBJ databases">
        <title>Discovery of methanogenic haloarchaea.</title>
        <authorList>
            <person name="Sorokin D.Y."/>
            <person name="Makarova K.S."/>
            <person name="Abbas B."/>
            <person name="Ferrer M."/>
            <person name="Golyshin P.N."/>
        </authorList>
    </citation>
    <scope>NUCLEOTIDE SEQUENCE [LARGE SCALE GENOMIC DNA]</scope>
    <source>
        <strain evidence="12">HMET1</strain>
    </source>
</reference>
<evidence type="ECO:0000256" key="1">
    <source>
        <dbReference type="ARBA" id="ARBA00001974"/>
    </source>
</evidence>
<evidence type="ECO:0000259" key="10">
    <source>
        <dbReference type="Pfam" id="PF02852"/>
    </source>
</evidence>
<feature type="domain" description="Pyridine nucleotide-disulphide oxidoreductase dimerisation" evidence="10">
    <location>
        <begin position="342"/>
        <end position="444"/>
    </location>
</feature>
<keyword evidence="8 9" id="KW-0676">Redox-active center</keyword>
<dbReference type="EMBL" id="MSDW01000001">
    <property type="protein sequence ID" value="OKY78271.1"/>
    <property type="molecule type" value="Genomic_DNA"/>
</dbReference>
<dbReference type="Proteomes" id="UP000185744">
    <property type="component" value="Unassembled WGS sequence"/>
</dbReference>
<comment type="caution">
    <text evidence="12">The sequence shown here is derived from an EMBL/GenBank/DDBJ whole genome shotgun (WGS) entry which is preliminary data.</text>
</comment>
<evidence type="ECO:0000256" key="2">
    <source>
        <dbReference type="ARBA" id="ARBA00007532"/>
    </source>
</evidence>
<dbReference type="GO" id="GO:0050660">
    <property type="term" value="F:flavin adenine dinucleotide binding"/>
    <property type="evidence" value="ECO:0007669"/>
    <property type="project" value="TreeGrafter"/>
</dbReference>
<evidence type="ECO:0000313" key="12">
    <source>
        <dbReference type="EMBL" id="OKY78271.1"/>
    </source>
</evidence>
<dbReference type="InterPro" id="IPR001100">
    <property type="entry name" value="Pyr_nuc-diS_OxRdtase"/>
</dbReference>
<keyword evidence="5 9" id="KW-0560">Oxidoreductase</keyword>
<evidence type="ECO:0000256" key="4">
    <source>
        <dbReference type="ARBA" id="ARBA00022827"/>
    </source>
</evidence>
<dbReference type="InterPro" id="IPR012999">
    <property type="entry name" value="Pyr_OxRdtase_I_AS"/>
</dbReference>
<dbReference type="PRINTS" id="PR00368">
    <property type="entry name" value="FADPNR"/>
</dbReference>
<comment type="cofactor">
    <cofactor evidence="1">
        <name>FAD</name>
        <dbReference type="ChEBI" id="CHEBI:57692"/>
    </cofactor>
</comment>
<keyword evidence="13" id="KW-1185">Reference proteome</keyword>
<dbReference type="PANTHER" id="PTHR22912:SF151">
    <property type="entry name" value="DIHYDROLIPOYL DEHYDROGENASE, MITOCHONDRIAL"/>
    <property type="match status" value="1"/>
</dbReference>
<dbReference type="PROSITE" id="PS00076">
    <property type="entry name" value="PYRIDINE_REDOX_1"/>
    <property type="match status" value="1"/>
</dbReference>
<dbReference type="InterPro" id="IPR016156">
    <property type="entry name" value="FAD/NAD-linked_Rdtase_dimer_sf"/>
</dbReference>
<dbReference type="Gene3D" id="3.30.390.30">
    <property type="match status" value="1"/>
</dbReference>
<dbReference type="GO" id="GO:0006103">
    <property type="term" value="P:2-oxoglutarate metabolic process"/>
    <property type="evidence" value="ECO:0007669"/>
    <property type="project" value="TreeGrafter"/>
</dbReference>
<keyword evidence="6" id="KW-0520">NAD</keyword>
<dbReference type="PRINTS" id="PR00411">
    <property type="entry name" value="PNDRDTASEI"/>
</dbReference>
<dbReference type="SUPFAM" id="SSF55424">
    <property type="entry name" value="FAD/NAD-linked reductases, dimerisation (C-terminal) domain"/>
    <property type="match status" value="1"/>
</dbReference>
<dbReference type="Pfam" id="PF07992">
    <property type="entry name" value="Pyr_redox_2"/>
    <property type="match status" value="1"/>
</dbReference>
<evidence type="ECO:0000256" key="6">
    <source>
        <dbReference type="ARBA" id="ARBA00023027"/>
    </source>
</evidence>
<dbReference type="SUPFAM" id="SSF51905">
    <property type="entry name" value="FAD/NAD(P)-binding domain"/>
    <property type="match status" value="1"/>
</dbReference>
<dbReference type="Pfam" id="PF02852">
    <property type="entry name" value="Pyr_redox_dim"/>
    <property type="match status" value="1"/>
</dbReference>
<dbReference type="InterPro" id="IPR004099">
    <property type="entry name" value="Pyr_nucl-diS_OxRdtase_dimer"/>
</dbReference>
<dbReference type="InterPro" id="IPR050151">
    <property type="entry name" value="Class-I_Pyr_Nuc-Dis_Oxidored"/>
</dbReference>
<dbReference type="Gene3D" id="3.50.50.60">
    <property type="entry name" value="FAD/NAD(P)-binding domain"/>
    <property type="match status" value="2"/>
</dbReference>
<gene>
    <name evidence="12" type="ORF">BTN85_0758</name>
</gene>
<dbReference type="PANTHER" id="PTHR22912">
    <property type="entry name" value="DISULFIDE OXIDOREDUCTASE"/>
    <property type="match status" value="1"/>
</dbReference>
<proteinExistence type="inferred from homology"/>
<evidence type="ECO:0000256" key="8">
    <source>
        <dbReference type="ARBA" id="ARBA00023284"/>
    </source>
</evidence>
<name>A0A1Q6DV71_METT1</name>
<keyword evidence="3 9" id="KW-0285">Flavoprotein</keyword>